<keyword evidence="7 8" id="KW-0275">Fatty acid biosynthesis</keyword>
<reference evidence="10 11" key="1">
    <citation type="submission" date="2017-09" db="EMBL/GenBank/DDBJ databases">
        <title>Depth-based differentiation of microbial function through sediment-hosted aquifers and enrichment of novel symbionts in the deep terrestrial subsurface.</title>
        <authorList>
            <person name="Probst A.J."/>
            <person name="Ladd B."/>
            <person name="Jarett J.K."/>
            <person name="Geller-Mcgrath D.E."/>
            <person name="Sieber C.M."/>
            <person name="Emerson J.B."/>
            <person name="Anantharaman K."/>
            <person name="Thomas B.C."/>
            <person name="Malmstrom R."/>
            <person name="Stieglmeier M."/>
            <person name="Klingl A."/>
            <person name="Woyke T."/>
            <person name="Ryan C.M."/>
            <person name="Banfield J.F."/>
        </authorList>
    </citation>
    <scope>NUCLEOTIDE SEQUENCE [LARGE SCALE GENOMIC DNA]</scope>
    <source>
        <strain evidence="10">CG11_big_fil_rev_8_21_14_0_20_39_10</strain>
    </source>
</reference>
<keyword evidence="1 8" id="KW-0444">Lipid biosynthesis</keyword>
<dbReference type="InterPro" id="IPR004568">
    <property type="entry name" value="Ppantetheine-prot_Trfase_dom"/>
</dbReference>
<evidence type="ECO:0000313" key="11">
    <source>
        <dbReference type="Proteomes" id="UP000230869"/>
    </source>
</evidence>
<evidence type="ECO:0000313" key="10">
    <source>
        <dbReference type="EMBL" id="PIR13666.1"/>
    </source>
</evidence>
<evidence type="ECO:0000256" key="7">
    <source>
        <dbReference type="ARBA" id="ARBA00023160"/>
    </source>
</evidence>
<keyword evidence="2 8" id="KW-0808">Transferase</keyword>
<keyword evidence="4 8" id="KW-0276">Fatty acid metabolism</keyword>
<sequence length="120" mass="13434">MAGFDGQFSVGIDIEDIGRFKKLNLKEDKVFLNKVFTKKELKYSFSKKNFGQHLAVRYVAKEAVVKALGNKKIAYNKIEIVNDKSGRPGAVIANKRFKDINIKISLSHCSDKAVAMALLI</sequence>
<evidence type="ECO:0000256" key="4">
    <source>
        <dbReference type="ARBA" id="ARBA00022832"/>
    </source>
</evidence>
<dbReference type="EMBL" id="PCWW01000024">
    <property type="protein sequence ID" value="PIR13666.1"/>
    <property type="molecule type" value="Genomic_DNA"/>
</dbReference>
<dbReference type="InterPro" id="IPR037143">
    <property type="entry name" value="4-PPantetheinyl_Trfase_dom_sf"/>
</dbReference>
<keyword evidence="3 8" id="KW-0479">Metal-binding</keyword>
<dbReference type="SUPFAM" id="SSF56214">
    <property type="entry name" value="4'-phosphopantetheinyl transferase"/>
    <property type="match status" value="1"/>
</dbReference>
<keyword evidence="6 8" id="KW-0443">Lipid metabolism</keyword>
<comment type="cofactor">
    <cofactor evidence="8">
        <name>Mg(2+)</name>
        <dbReference type="ChEBI" id="CHEBI:18420"/>
    </cofactor>
</comment>
<evidence type="ECO:0000259" key="9">
    <source>
        <dbReference type="Pfam" id="PF01648"/>
    </source>
</evidence>
<accession>A0A2M6K9W7</accession>
<comment type="catalytic activity">
    <reaction evidence="8">
        <text>apo-[ACP] + CoA = holo-[ACP] + adenosine 3',5'-bisphosphate + H(+)</text>
        <dbReference type="Rhea" id="RHEA:12068"/>
        <dbReference type="Rhea" id="RHEA-COMP:9685"/>
        <dbReference type="Rhea" id="RHEA-COMP:9690"/>
        <dbReference type="ChEBI" id="CHEBI:15378"/>
        <dbReference type="ChEBI" id="CHEBI:29999"/>
        <dbReference type="ChEBI" id="CHEBI:57287"/>
        <dbReference type="ChEBI" id="CHEBI:58343"/>
        <dbReference type="ChEBI" id="CHEBI:64479"/>
        <dbReference type="EC" id="2.7.8.7"/>
    </reaction>
</comment>
<keyword evidence="8" id="KW-0963">Cytoplasm</keyword>
<keyword evidence="5 8" id="KW-0460">Magnesium</keyword>
<feature type="binding site" evidence="8">
    <location>
        <position position="13"/>
    </location>
    <ligand>
        <name>Mg(2+)</name>
        <dbReference type="ChEBI" id="CHEBI:18420"/>
    </ligand>
</feature>
<dbReference type="GO" id="GO:0000287">
    <property type="term" value="F:magnesium ion binding"/>
    <property type="evidence" value="ECO:0007669"/>
    <property type="project" value="UniProtKB-UniRule"/>
</dbReference>
<dbReference type="HAMAP" id="MF_00101">
    <property type="entry name" value="AcpS"/>
    <property type="match status" value="1"/>
</dbReference>
<dbReference type="NCBIfam" id="TIGR00556">
    <property type="entry name" value="pantethn_trn"/>
    <property type="match status" value="1"/>
</dbReference>
<comment type="subcellular location">
    <subcellularLocation>
        <location evidence="8">Cytoplasm</location>
    </subcellularLocation>
</comment>
<gene>
    <name evidence="8" type="primary">acpS</name>
    <name evidence="10" type="ORF">COV49_01325</name>
</gene>
<evidence type="ECO:0000256" key="6">
    <source>
        <dbReference type="ARBA" id="ARBA00023098"/>
    </source>
</evidence>
<comment type="function">
    <text evidence="8">Transfers the 4'-phosphopantetheine moiety from coenzyme A to a Ser of acyl-carrier-protein.</text>
</comment>
<name>A0A2M6K9W7_9BACT</name>
<feature type="domain" description="4'-phosphopantetheinyl transferase" evidence="9">
    <location>
        <begin position="9"/>
        <end position="114"/>
    </location>
</feature>
<protein>
    <recommendedName>
        <fullName evidence="8">Holo-[acyl-carrier-protein] synthase</fullName>
        <shortName evidence="8">Holo-ACP synthase</shortName>
        <ecNumber evidence="8">2.7.8.7</ecNumber>
    </recommendedName>
    <alternativeName>
        <fullName evidence="8">4'-phosphopantetheinyl transferase AcpS</fullName>
    </alternativeName>
</protein>
<dbReference type="Gene3D" id="3.90.470.20">
    <property type="entry name" value="4'-phosphopantetheinyl transferase domain"/>
    <property type="match status" value="1"/>
</dbReference>
<dbReference type="GO" id="GO:0006633">
    <property type="term" value="P:fatty acid biosynthetic process"/>
    <property type="evidence" value="ECO:0007669"/>
    <property type="project" value="UniProtKB-UniRule"/>
</dbReference>
<comment type="similarity">
    <text evidence="8">Belongs to the P-Pant transferase superfamily. AcpS family.</text>
</comment>
<dbReference type="Proteomes" id="UP000230869">
    <property type="component" value="Unassembled WGS sequence"/>
</dbReference>
<evidence type="ECO:0000256" key="8">
    <source>
        <dbReference type="HAMAP-Rule" id="MF_00101"/>
    </source>
</evidence>
<evidence type="ECO:0000256" key="2">
    <source>
        <dbReference type="ARBA" id="ARBA00022679"/>
    </source>
</evidence>
<evidence type="ECO:0000256" key="1">
    <source>
        <dbReference type="ARBA" id="ARBA00022516"/>
    </source>
</evidence>
<dbReference type="GO" id="GO:0008897">
    <property type="term" value="F:holo-[acyl-carrier-protein] synthase activity"/>
    <property type="evidence" value="ECO:0007669"/>
    <property type="project" value="UniProtKB-UniRule"/>
</dbReference>
<dbReference type="InterPro" id="IPR002582">
    <property type="entry name" value="ACPS"/>
</dbReference>
<dbReference type="GO" id="GO:0005737">
    <property type="term" value="C:cytoplasm"/>
    <property type="evidence" value="ECO:0007669"/>
    <property type="project" value="UniProtKB-SubCell"/>
</dbReference>
<organism evidence="10 11">
    <name type="scientific">Candidatus Falkowbacteria bacterium CG11_big_fil_rev_8_21_14_0_20_39_10</name>
    <dbReference type="NCBI Taxonomy" id="1974570"/>
    <lineage>
        <taxon>Bacteria</taxon>
        <taxon>Candidatus Falkowiibacteriota</taxon>
    </lineage>
</organism>
<dbReference type="EC" id="2.7.8.7" evidence="8"/>
<evidence type="ECO:0000256" key="3">
    <source>
        <dbReference type="ARBA" id="ARBA00022723"/>
    </source>
</evidence>
<evidence type="ECO:0000256" key="5">
    <source>
        <dbReference type="ARBA" id="ARBA00022842"/>
    </source>
</evidence>
<dbReference type="AlphaFoldDB" id="A0A2M6K9W7"/>
<comment type="caution">
    <text evidence="10">The sequence shown here is derived from an EMBL/GenBank/DDBJ whole genome shotgun (WGS) entry which is preliminary data.</text>
</comment>
<dbReference type="Pfam" id="PF01648">
    <property type="entry name" value="ACPS"/>
    <property type="match status" value="1"/>
</dbReference>
<dbReference type="InterPro" id="IPR008278">
    <property type="entry name" value="4-PPantetheinyl_Trfase_dom"/>
</dbReference>
<proteinExistence type="inferred from homology"/>
<feature type="binding site" evidence="8">
    <location>
        <position position="62"/>
    </location>
    <ligand>
        <name>Mg(2+)</name>
        <dbReference type="ChEBI" id="CHEBI:18420"/>
    </ligand>
</feature>